<feature type="compositionally biased region" description="Basic and acidic residues" evidence="1">
    <location>
        <begin position="98"/>
        <end position="109"/>
    </location>
</feature>
<proteinExistence type="predicted"/>
<protein>
    <submittedName>
        <fullName evidence="2">Uncharacterized protein</fullName>
    </submittedName>
</protein>
<organism evidence="2 3">
    <name type="scientific">Sinanodonta woodiana</name>
    <name type="common">Chinese pond mussel</name>
    <name type="synonym">Anodonta woodiana</name>
    <dbReference type="NCBI Taxonomy" id="1069815"/>
    <lineage>
        <taxon>Eukaryota</taxon>
        <taxon>Metazoa</taxon>
        <taxon>Spiralia</taxon>
        <taxon>Lophotrochozoa</taxon>
        <taxon>Mollusca</taxon>
        <taxon>Bivalvia</taxon>
        <taxon>Autobranchia</taxon>
        <taxon>Heteroconchia</taxon>
        <taxon>Palaeoheterodonta</taxon>
        <taxon>Unionida</taxon>
        <taxon>Unionoidea</taxon>
        <taxon>Unionidae</taxon>
        <taxon>Unioninae</taxon>
        <taxon>Sinanodonta</taxon>
    </lineage>
</organism>
<evidence type="ECO:0000313" key="3">
    <source>
        <dbReference type="Proteomes" id="UP001634394"/>
    </source>
</evidence>
<evidence type="ECO:0000313" key="2">
    <source>
        <dbReference type="EMBL" id="KAL3862764.1"/>
    </source>
</evidence>
<accession>A0ABD3VMG0</accession>
<dbReference type="Proteomes" id="UP001634394">
    <property type="component" value="Unassembled WGS sequence"/>
</dbReference>
<dbReference type="AlphaFoldDB" id="A0ABD3VMG0"/>
<feature type="region of interest" description="Disordered" evidence="1">
    <location>
        <begin position="32"/>
        <end position="64"/>
    </location>
</feature>
<gene>
    <name evidence="2" type="ORF">ACJMK2_008712</name>
</gene>
<dbReference type="EMBL" id="JBJQND010000011">
    <property type="protein sequence ID" value="KAL3862764.1"/>
    <property type="molecule type" value="Genomic_DNA"/>
</dbReference>
<reference evidence="2 3" key="1">
    <citation type="submission" date="2024-11" db="EMBL/GenBank/DDBJ databases">
        <title>Chromosome-level genome assembly of the freshwater bivalve Anodonta woodiana.</title>
        <authorList>
            <person name="Chen X."/>
        </authorList>
    </citation>
    <scope>NUCLEOTIDE SEQUENCE [LARGE SCALE GENOMIC DNA]</scope>
    <source>
        <strain evidence="2">MN2024</strain>
        <tissue evidence="2">Gills</tissue>
    </source>
</reference>
<sequence length="118" mass="13927">MKDISIKGQNRQPPDFDVNLHLPRLGESRATFKENAKSKENETLRFPEIRDKSQERMDKKPAEKCSKNLSLPEKLDANKIQKIITVTTPRRKRKKKIDKTEDRHFDSAERNNPFFSYL</sequence>
<evidence type="ECO:0000256" key="1">
    <source>
        <dbReference type="SAM" id="MobiDB-lite"/>
    </source>
</evidence>
<feature type="region of interest" description="Disordered" evidence="1">
    <location>
        <begin position="88"/>
        <end position="118"/>
    </location>
</feature>
<comment type="caution">
    <text evidence="2">The sequence shown here is derived from an EMBL/GenBank/DDBJ whole genome shotgun (WGS) entry which is preliminary data.</text>
</comment>
<name>A0ABD3VMG0_SINWO</name>
<feature type="region of interest" description="Disordered" evidence="1">
    <location>
        <begin position="1"/>
        <end position="20"/>
    </location>
</feature>
<keyword evidence="3" id="KW-1185">Reference proteome</keyword>